<evidence type="ECO:0000256" key="2">
    <source>
        <dbReference type="ARBA" id="ARBA00022692"/>
    </source>
</evidence>
<dbReference type="InterPro" id="IPR005372">
    <property type="entry name" value="UPF0182"/>
</dbReference>
<dbReference type="GO" id="GO:0005576">
    <property type="term" value="C:extracellular region"/>
    <property type="evidence" value="ECO:0007669"/>
    <property type="project" value="TreeGrafter"/>
</dbReference>
<evidence type="ECO:0000256" key="1">
    <source>
        <dbReference type="ARBA" id="ARBA00022475"/>
    </source>
</evidence>
<gene>
    <name evidence="6" type="ORF">Dacsa_3042</name>
</gene>
<dbReference type="PATRIC" id="fig|13035.3.peg.3457"/>
<feature type="transmembrane region" description="Helical" evidence="5">
    <location>
        <begin position="318"/>
        <end position="335"/>
    </location>
</feature>
<dbReference type="HOGENOM" id="CLU_007733_0_0_3"/>
<dbReference type="NCBIfam" id="NF002707">
    <property type="entry name" value="PRK02509.1"/>
    <property type="match status" value="1"/>
</dbReference>
<dbReference type="KEGG" id="dsl:Dacsa_3042"/>
<dbReference type="HAMAP" id="MF_01600">
    <property type="entry name" value="UPF0182"/>
    <property type="match status" value="1"/>
</dbReference>
<evidence type="ECO:0000256" key="5">
    <source>
        <dbReference type="HAMAP-Rule" id="MF_01600"/>
    </source>
</evidence>
<feature type="transmembrane region" description="Helical" evidence="5">
    <location>
        <begin position="394"/>
        <end position="416"/>
    </location>
</feature>
<feature type="transmembrane region" description="Helical" evidence="5">
    <location>
        <begin position="118"/>
        <end position="142"/>
    </location>
</feature>
<dbReference type="STRING" id="13035.Dacsa_3042"/>
<dbReference type="PANTHER" id="PTHR39344:SF1">
    <property type="entry name" value="UPF0182 PROTEIN SLL1060"/>
    <property type="match status" value="1"/>
</dbReference>
<feature type="transmembrane region" description="Helical" evidence="5">
    <location>
        <begin position="364"/>
        <end position="382"/>
    </location>
</feature>
<accession>K9YZ18</accession>
<dbReference type="eggNOG" id="COG1615">
    <property type="taxonomic scope" value="Bacteria"/>
</dbReference>
<dbReference type="Pfam" id="PF03699">
    <property type="entry name" value="UPF0182"/>
    <property type="match status" value="1"/>
</dbReference>
<protein>
    <recommendedName>
        <fullName evidence="5">UPF0182 protein Dacsa_3042</fullName>
    </recommendedName>
</protein>
<evidence type="ECO:0000313" key="7">
    <source>
        <dbReference type="Proteomes" id="UP000010482"/>
    </source>
</evidence>
<keyword evidence="3 5" id="KW-1133">Transmembrane helix</keyword>
<feature type="transmembrane region" description="Helical" evidence="5">
    <location>
        <begin position="201"/>
        <end position="219"/>
    </location>
</feature>
<feature type="transmembrane region" description="Helical" evidence="5">
    <location>
        <begin position="73"/>
        <end position="97"/>
    </location>
</feature>
<evidence type="ECO:0000256" key="4">
    <source>
        <dbReference type="ARBA" id="ARBA00023136"/>
    </source>
</evidence>
<reference evidence="6" key="1">
    <citation type="submission" date="2012-04" db="EMBL/GenBank/DDBJ databases">
        <title>Finished genome of Dactylococcopsis salina PCC 8305.</title>
        <authorList>
            <consortium name="US DOE Joint Genome Institute"/>
            <person name="Gugger M."/>
            <person name="Coursin T."/>
            <person name="Rippka R."/>
            <person name="Tandeau De Marsac N."/>
            <person name="Huntemann M."/>
            <person name="Wei C.-L."/>
            <person name="Han J."/>
            <person name="Detter J.C."/>
            <person name="Han C."/>
            <person name="Tapia R."/>
            <person name="Daligault H."/>
            <person name="Chen A."/>
            <person name="Krypides N."/>
            <person name="Mavromatis K."/>
            <person name="Markowitz V."/>
            <person name="Szeto E."/>
            <person name="Ivanova N."/>
            <person name="Ovchinnikova G."/>
            <person name="Pagani I."/>
            <person name="Pati A."/>
            <person name="Goodwin L."/>
            <person name="Peters L."/>
            <person name="Pitluck S."/>
            <person name="Woyke T."/>
            <person name="Kerfeld C."/>
        </authorList>
    </citation>
    <scope>NUCLEOTIDE SEQUENCE [LARGE SCALE GENOMIC DNA]</scope>
    <source>
        <strain evidence="6">PCC 8305</strain>
    </source>
</reference>
<dbReference type="RefSeq" id="WP_015230554.1">
    <property type="nucleotide sequence ID" value="NC_019780.1"/>
</dbReference>
<organism evidence="6 7">
    <name type="scientific">Dactylococcopsis salina (strain PCC 8305)</name>
    <name type="common">Myxobactron salinum</name>
    <dbReference type="NCBI Taxonomy" id="13035"/>
    <lineage>
        <taxon>Bacteria</taxon>
        <taxon>Bacillati</taxon>
        <taxon>Cyanobacteriota</taxon>
        <taxon>Cyanophyceae</taxon>
        <taxon>Nodosilineales</taxon>
        <taxon>Cymatolegaceae</taxon>
        <taxon>Dactylococcopsis</taxon>
    </lineage>
</organism>
<feature type="transmembrane region" description="Helical" evidence="5">
    <location>
        <begin position="278"/>
        <end position="297"/>
    </location>
</feature>
<dbReference type="Proteomes" id="UP000010482">
    <property type="component" value="Chromosome"/>
</dbReference>
<keyword evidence="2 5" id="KW-0812">Transmembrane</keyword>
<dbReference type="AlphaFoldDB" id="K9YZ18"/>
<comment type="similarity">
    <text evidence="5">Belongs to the UPF0182 family.</text>
</comment>
<evidence type="ECO:0000313" key="6">
    <source>
        <dbReference type="EMBL" id="AFZ51575.1"/>
    </source>
</evidence>
<keyword evidence="4 5" id="KW-0472">Membrane</keyword>
<comment type="subcellular location">
    <subcellularLocation>
        <location evidence="5">Cell membrane</location>
        <topology evidence="5">Multi-pass membrane protein</topology>
    </subcellularLocation>
</comment>
<feature type="transmembrane region" description="Helical" evidence="5">
    <location>
        <begin position="32"/>
        <end position="53"/>
    </location>
</feature>
<dbReference type="EMBL" id="CP003944">
    <property type="protein sequence ID" value="AFZ51575.1"/>
    <property type="molecule type" value="Genomic_DNA"/>
</dbReference>
<sequence>MQFTSQFLDKFKKNNATESKQREKFLISAKNWLKLLPLLIILIPFGEIITRLLVEWFWFQEVNYQGVWLKRLITQLGLGGGVFLISALFLGINFNLAQKLQFTDSEEDSPSKLVLGKMNLRSLLIVIGLICLLISLMLIHYLQVSVYLIESGFNLPLLENIVDISGLSENYEVNNLNPFLSSPFKLQLVKPLLERVMTSQWQILLILAIFAILLMRISFWLKSFAVIINVFFTVTIALNWTKVLPFLYRTNFELFDPLFNKDIGFYIFSLPIWELLDFWLGGLFLYSLLAVSLMYLCSGNSISDGKFPGFSYPQLRHLYTLGGMVFLTLSLRHGLARYELLYSERGAIYGASYTDVQVQLPIETLLSIVAAVTAVWLFWHALTHSMRFRIKGRSHWLGFILYIGAVILGITLSPIAQRFEVLPNELEREQPYIERSIQLTRAAFGLDQIEEQRFDPEDTLTREEVEANQQTISNIRLWDARPLLQTNRQLQQIRLYYEFADADIDRYTLRVNIDDPENVSKRTERQQMIIAPRELDFNSVPKQAQTWVNKHLVYTHGYGFTLSPVNQVGEGGLPKYFIKDIGTGQEEAAGDLRTKSPQIRDSIPIGKPRIYYGELTDNYVMIQTKQPELDFPTGEDNAYNTYDGKGGIPIGSWWRRSIFAQYLKDWQMLFTQNFTPETKLLMRRDIKERVKAIAPFLQFDSDPYLVTADTEDTALGPPENSLHWVIDAYTISDRYPYSDPGSYRFNYIRNSVKVVVDAYDGDVQFYIADLNDPIIQSWEKVFPNLFQPLWQMPITLKAHIRYPVDLFKVQSERLLTYHMIDPQVFYNREDQWQIPQEIYANEARSVEPYYLTMKLPTEQREEFILLLPFTPTERNNLTAWLAGRSDGQFYGKQLLYQFPKQRLIFGPEQIEALINQDPVISQQISLWNQQGSRAIQGNLLVIPIEQSLLYVEPVYLEAERNSLPTLIRVIVVYENRIVMAKTLQGAIDAIFLPEDSDTPAIIRPVEEVTPSLEIETQE</sequence>
<dbReference type="GO" id="GO:0005886">
    <property type="term" value="C:plasma membrane"/>
    <property type="evidence" value="ECO:0007669"/>
    <property type="project" value="UniProtKB-SubCell"/>
</dbReference>
<keyword evidence="7" id="KW-1185">Reference proteome</keyword>
<proteinExistence type="inferred from homology"/>
<evidence type="ECO:0000256" key="3">
    <source>
        <dbReference type="ARBA" id="ARBA00022989"/>
    </source>
</evidence>
<dbReference type="PANTHER" id="PTHR39344">
    <property type="entry name" value="UPF0182 PROTEIN SLL1060"/>
    <property type="match status" value="1"/>
</dbReference>
<name>K9YZ18_DACS8</name>
<feature type="transmembrane region" description="Helical" evidence="5">
    <location>
        <begin position="226"/>
        <end position="248"/>
    </location>
</feature>
<keyword evidence="1 5" id="KW-1003">Cell membrane</keyword>